<dbReference type="RefSeq" id="WP_024776543.1">
    <property type="nucleotide sequence ID" value="NZ_CP014262.1"/>
</dbReference>
<dbReference type="Pfam" id="PF13468">
    <property type="entry name" value="Glyoxalase_3"/>
    <property type="match status" value="1"/>
</dbReference>
<dbReference type="EMBL" id="RBOJ01000047">
    <property type="protein sequence ID" value="RMM52402.1"/>
    <property type="molecule type" value="Genomic_DNA"/>
</dbReference>
<proteinExistence type="predicted"/>
<gene>
    <name evidence="2" type="ORF">ALQ77_03728</name>
</gene>
<feature type="domain" description="Glyoxalase-like" evidence="1">
    <location>
        <begin position="5"/>
        <end position="176"/>
    </location>
</feature>
<accession>A0A3M3ET54</accession>
<dbReference type="Gene3D" id="3.10.180.10">
    <property type="entry name" value="2,3-Dihydroxybiphenyl 1,2-Dioxygenase, domain 1"/>
    <property type="match status" value="1"/>
</dbReference>
<dbReference type="KEGG" id="pcg:AXG94_26045"/>
<name>A0A3M3ET54_9PSED</name>
<reference evidence="2 3" key="1">
    <citation type="submission" date="2018-08" db="EMBL/GenBank/DDBJ databases">
        <title>Recombination of ecologically and evolutionarily significant loci maintains genetic cohesion in the Pseudomonas syringae species complex.</title>
        <authorList>
            <person name="Dillon M."/>
            <person name="Thakur S."/>
            <person name="Almeida R.N.D."/>
            <person name="Weir B.S."/>
            <person name="Guttman D.S."/>
        </authorList>
    </citation>
    <scope>NUCLEOTIDE SEQUENCE [LARGE SCALE GENOMIC DNA]</scope>
    <source>
        <strain evidence="2 3">NCPPB2445</strain>
    </source>
</reference>
<dbReference type="GeneID" id="55647871"/>
<dbReference type="InterPro" id="IPR029068">
    <property type="entry name" value="Glyas_Bleomycin-R_OHBP_Dase"/>
</dbReference>
<dbReference type="OrthoDB" id="5801364at2"/>
<dbReference type="AlphaFoldDB" id="A0A3M3ET54"/>
<keyword evidence="3" id="KW-1185">Reference proteome</keyword>
<evidence type="ECO:0000313" key="3">
    <source>
        <dbReference type="Proteomes" id="UP000270661"/>
    </source>
</evidence>
<organism evidence="2 3">
    <name type="scientific">Pseudomonas corrugata</name>
    <dbReference type="NCBI Taxonomy" id="47879"/>
    <lineage>
        <taxon>Bacteria</taxon>
        <taxon>Pseudomonadati</taxon>
        <taxon>Pseudomonadota</taxon>
        <taxon>Gammaproteobacteria</taxon>
        <taxon>Pseudomonadales</taxon>
        <taxon>Pseudomonadaceae</taxon>
        <taxon>Pseudomonas</taxon>
    </lineage>
</organism>
<protein>
    <recommendedName>
        <fullName evidence="1">Glyoxalase-like domain-containing protein</fullName>
    </recommendedName>
</protein>
<dbReference type="STRING" id="47879.AXG94_26045"/>
<comment type="caution">
    <text evidence="2">The sequence shown here is derived from an EMBL/GenBank/DDBJ whole genome shotgun (WGS) entry which is preliminary data.</text>
</comment>
<evidence type="ECO:0000313" key="2">
    <source>
        <dbReference type="EMBL" id="RMM52402.1"/>
    </source>
</evidence>
<sequence length="210" mass="22656">MQTSLDHLVVVAPTLEAGERFVSQRLGVELQQGGCHSLMGTHNKLLRLGTSFYLEVIAINPAAPPVGRPRWFALDGLPDNASPRLAHWVAGTDSLKSLGSMFAEVVGQVQPMSRGELCWDITILADGGLPLGGAAPSLIQWGQPAHPAAMLEDKGCSLQRLDIFHPAPERISHLLDAMNFSGPVRLHRCDSIEMSRLVSCIETPAGLRNL</sequence>
<dbReference type="Proteomes" id="UP000270661">
    <property type="component" value="Unassembled WGS sequence"/>
</dbReference>
<dbReference type="InterPro" id="IPR025870">
    <property type="entry name" value="Glyoxalase-like_dom"/>
</dbReference>
<evidence type="ECO:0000259" key="1">
    <source>
        <dbReference type="Pfam" id="PF13468"/>
    </source>
</evidence>